<evidence type="ECO:0000256" key="1">
    <source>
        <dbReference type="ARBA" id="ARBA00022649"/>
    </source>
</evidence>
<dbReference type="RefSeq" id="WP_345232508.1">
    <property type="nucleotide sequence ID" value="NZ_BAABIQ010000039.1"/>
</dbReference>
<evidence type="ECO:0000313" key="3">
    <source>
        <dbReference type="Proteomes" id="UP001501411"/>
    </source>
</evidence>
<dbReference type="Gene3D" id="3.30.2310.20">
    <property type="entry name" value="RelE-like"/>
    <property type="match status" value="1"/>
</dbReference>
<name>A0ABP9BTH6_9SPHI</name>
<evidence type="ECO:0000313" key="2">
    <source>
        <dbReference type="EMBL" id="GAA4798321.1"/>
    </source>
</evidence>
<organism evidence="2 3">
    <name type="scientific">Olivibacter ginsenosidimutans</name>
    <dbReference type="NCBI Taxonomy" id="1176537"/>
    <lineage>
        <taxon>Bacteria</taxon>
        <taxon>Pseudomonadati</taxon>
        <taxon>Bacteroidota</taxon>
        <taxon>Sphingobacteriia</taxon>
        <taxon>Sphingobacteriales</taxon>
        <taxon>Sphingobacteriaceae</taxon>
        <taxon>Olivibacter</taxon>
    </lineage>
</organism>
<dbReference type="EMBL" id="BAABIQ010000039">
    <property type="protein sequence ID" value="GAA4798321.1"/>
    <property type="molecule type" value="Genomic_DNA"/>
</dbReference>
<keyword evidence="1" id="KW-1277">Toxin-antitoxin system</keyword>
<dbReference type="SUPFAM" id="SSF143011">
    <property type="entry name" value="RelE-like"/>
    <property type="match status" value="1"/>
</dbReference>
<reference evidence="3" key="1">
    <citation type="journal article" date="2019" name="Int. J. Syst. Evol. Microbiol.">
        <title>The Global Catalogue of Microorganisms (GCM) 10K type strain sequencing project: providing services to taxonomists for standard genome sequencing and annotation.</title>
        <authorList>
            <consortium name="The Broad Institute Genomics Platform"/>
            <consortium name="The Broad Institute Genome Sequencing Center for Infectious Disease"/>
            <person name="Wu L."/>
            <person name="Ma J."/>
        </authorList>
    </citation>
    <scope>NUCLEOTIDE SEQUENCE [LARGE SCALE GENOMIC DNA]</scope>
    <source>
        <strain evidence="3">JCM 18200</strain>
    </source>
</reference>
<accession>A0ABP9BTH6</accession>
<proteinExistence type="predicted"/>
<protein>
    <submittedName>
        <fullName evidence="2">Type II toxin-antitoxin system RelE/ParE family toxin</fullName>
    </submittedName>
</protein>
<keyword evidence="3" id="KW-1185">Reference proteome</keyword>
<dbReference type="Pfam" id="PF05016">
    <property type="entry name" value="ParE_toxin"/>
    <property type="match status" value="1"/>
</dbReference>
<dbReference type="Proteomes" id="UP001501411">
    <property type="component" value="Unassembled WGS sequence"/>
</dbReference>
<dbReference type="InterPro" id="IPR007712">
    <property type="entry name" value="RelE/ParE_toxin"/>
</dbReference>
<gene>
    <name evidence="2" type="ORF">GCM10023231_28790</name>
</gene>
<dbReference type="InterPro" id="IPR035093">
    <property type="entry name" value="RelE/ParE_toxin_dom_sf"/>
</dbReference>
<comment type="caution">
    <text evidence="2">The sequence shown here is derived from an EMBL/GenBank/DDBJ whole genome shotgun (WGS) entry which is preliminary data.</text>
</comment>
<sequence>MAYSVILHPEAEKEYLASFLWYEERSEGLGDRFAQVIDKKIQSILQNPLHYPEKRKKYREALTDVFPFLIVYKIYQKDEVIFIASIFHTSRRPGKKYRK</sequence>